<organism evidence="2 3">
    <name type="scientific">Thermogemmata fonticola</name>
    <dbReference type="NCBI Taxonomy" id="2755323"/>
    <lineage>
        <taxon>Bacteria</taxon>
        <taxon>Pseudomonadati</taxon>
        <taxon>Planctomycetota</taxon>
        <taxon>Planctomycetia</taxon>
        <taxon>Gemmatales</taxon>
        <taxon>Gemmataceae</taxon>
        <taxon>Thermogemmata</taxon>
    </lineage>
</organism>
<comment type="caution">
    <text evidence="2">The sequence shown here is derived from an EMBL/GenBank/DDBJ whole genome shotgun (WGS) entry which is preliminary data.</text>
</comment>
<evidence type="ECO:0000313" key="2">
    <source>
        <dbReference type="EMBL" id="MBA2226090.1"/>
    </source>
</evidence>
<keyword evidence="1" id="KW-0812">Transmembrane</keyword>
<evidence type="ECO:0000313" key="3">
    <source>
        <dbReference type="Proteomes" id="UP000542342"/>
    </source>
</evidence>
<protein>
    <submittedName>
        <fullName evidence="2">Uncharacterized protein</fullName>
    </submittedName>
</protein>
<gene>
    <name evidence="2" type="ORF">H0921_07930</name>
</gene>
<keyword evidence="1" id="KW-0472">Membrane</keyword>
<reference evidence="2 3" key="1">
    <citation type="submission" date="2020-07" db="EMBL/GenBank/DDBJ databases">
        <title>Thermogemmata thermophila gen. nov., sp. nov., a novel moderate thermophilic planctomycete from a Kamchatka hot spring.</title>
        <authorList>
            <person name="Elcheninov A.G."/>
            <person name="Podosokorskaya O.A."/>
            <person name="Kovaleva O.L."/>
            <person name="Novikov A."/>
            <person name="Bonch-Osmolovskaya E.A."/>
            <person name="Toshchakov S.V."/>
            <person name="Kublanov I.V."/>
        </authorList>
    </citation>
    <scope>NUCLEOTIDE SEQUENCE [LARGE SCALE GENOMIC DNA]</scope>
    <source>
        <strain evidence="2 3">2918</strain>
    </source>
</reference>
<sequence>MPAFSCPGCRQLYEYAESDSGRPFICPQCRTQGHLPREEEVELAAPSSPAEWHAACPRCSSSLPLAWRALHRWVRCPVCQLLFVARQTVNPAPAAIPISPPSVPPSSQRTSNRTLVGGLLLAGGICAILNVAVAVLFSVFLCCLWPGVYLALGWSIVAIVRGSQMLSVDYHGPPPRLLAILQILLIINLDVVNLILGIVNLVSLEKW</sequence>
<dbReference type="RefSeq" id="WP_194537520.1">
    <property type="nucleotide sequence ID" value="NZ_JACEFB010000004.1"/>
</dbReference>
<dbReference type="Proteomes" id="UP000542342">
    <property type="component" value="Unassembled WGS sequence"/>
</dbReference>
<feature type="transmembrane region" description="Helical" evidence="1">
    <location>
        <begin position="147"/>
        <end position="166"/>
    </location>
</feature>
<name>A0A7V8VDY6_9BACT</name>
<evidence type="ECO:0000256" key="1">
    <source>
        <dbReference type="SAM" id="Phobius"/>
    </source>
</evidence>
<feature type="transmembrane region" description="Helical" evidence="1">
    <location>
        <begin position="178"/>
        <end position="202"/>
    </location>
</feature>
<proteinExistence type="predicted"/>
<dbReference type="AlphaFoldDB" id="A0A7V8VDY6"/>
<keyword evidence="1" id="KW-1133">Transmembrane helix</keyword>
<dbReference type="EMBL" id="JACEFB010000004">
    <property type="protein sequence ID" value="MBA2226090.1"/>
    <property type="molecule type" value="Genomic_DNA"/>
</dbReference>
<accession>A0A7V8VDY6</accession>
<feature type="transmembrane region" description="Helical" evidence="1">
    <location>
        <begin position="115"/>
        <end position="141"/>
    </location>
</feature>
<keyword evidence="3" id="KW-1185">Reference proteome</keyword>